<organism evidence="1 2">
    <name type="scientific">Sphingobacterium athyrii</name>
    <dbReference type="NCBI Taxonomy" id="2152717"/>
    <lineage>
        <taxon>Bacteria</taxon>
        <taxon>Pseudomonadati</taxon>
        <taxon>Bacteroidota</taxon>
        <taxon>Sphingobacteriia</taxon>
        <taxon>Sphingobacteriales</taxon>
        <taxon>Sphingobacteriaceae</taxon>
        <taxon>Sphingobacterium</taxon>
    </lineage>
</organism>
<accession>A0A363NUT3</accession>
<dbReference type="AlphaFoldDB" id="A0A363NUT3"/>
<sequence>MKIYYTTLTLTFGSLAFGQVGINTPNPQATLHIDGKKDNSVTGTPNTMQQSNDFVVTEDGKVGTGTAFPDTRLDINNGTIAGAIKIVDGTQGANKVLMSDANGIGTWQSPASIRPTVVGSINTATKNVASETSIGSSITLPKGKWLVNIGQLITSMNPTTASNNLWMRIELSSSNVSRTTTGFTFVSSSRRASAWLSPARENTYQYGYSFLSGVIPIEVTADNVTIYTWFAECNPTAGYDAAILSPKIGDHGENYLFAIPIN</sequence>
<dbReference type="EMBL" id="QCXX01000003">
    <property type="protein sequence ID" value="PUV24517.1"/>
    <property type="molecule type" value="Genomic_DNA"/>
</dbReference>
<dbReference type="Proteomes" id="UP000250831">
    <property type="component" value="Unassembled WGS sequence"/>
</dbReference>
<evidence type="ECO:0000313" key="2">
    <source>
        <dbReference type="Proteomes" id="UP000250831"/>
    </source>
</evidence>
<evidence type="ECO:0000313" key="1">
    <source>
        <dbReference type="EMBL" id="PUV24517.1"/>
    </source>
</evidence>
<name>A0A363NUT3_9SPHI</name>
<reference evidence="1 2" key="1">
    <citation type="submission" date="2018-04" db="EMBL/GenBank/DDBJ databases">
        <title>Sphingobacterium sp. M46 Genome.</title>
        <authorList>
            <person name="Cheng J."/>
            <person name="Li Y."/>
        </authorList>
    </citation>
    <scope>NUCLEOTIDE SEQUENCE [LARGE SCALE GENOMIC DNA]</scope>
    <source>
        <strain evidence="1 2">M46</strain>
    </source>
</reference>
<dbReference type="OrthoDB" id="1252924at2"/>
<protein>
    <submittedName>
        <fullName evidence="1">Uncharacterized protein</fullName>
    </submittedName>
</protein>
<gene>
    <name evidence="1" type="ORF">DCO56_14335</name>
</gene>
<proteinExistence type="predicted"/>
<keyword evidence="2" id="KW-1185">Reference proteome</keyword>
<comment type="caution">
    <text evidence="1">The sequence shown here is derived from an EMBL/GenBank/DDBJ whole genome shotgun (WGS) entry which is preliminary data.</text>
</comment>